<evidence type="ECO:0000256" key="2">
    <source>
        <dbReference type="ARBA" id="ARBA00022801"/>
    </source>
</evidence>
<dbReference type="AlphaFoldDB" id="A0AAW0QGE0"/>
<evidence type="ECO:0000313" key="5">
    <source>
        <dbReference type="EMBL" id="KAK8105087.1"/>
    </source>
</evidence>
<dbReference type="GO" id="GO:0016042">
    <property type="term" value="P:lipid catabolic process"/>
    <property type="evidence" value="ECO:0007669"/>
    <property type="project" value="UniProtKB-KW"/>
</dbReference>
<evidence type="ECO:0000313" key="6">
    <source>
        <dbReference type="Proteomes" id="UP001392437"/>
    </source>
</evidence>
<dbReference type="PANTHER" id="PTHR10272">
    <property type="entry name" value="PLATELET-ACTIVATING FACTOR ACETYLHYDROLASE"/>
    <property type="match status" value="1"/>
</dbReference>
<comment type="caution">
    <text evidence="5">The sequence shown here is derived from an EMBL/GenBank/DDBJ whole genome shotgun (WGS) entry which is preliminary data.</text>
</comment>
<evidence type="ECO:0000256" key="3">
    <source>
        <dbReference type="ARBA" id="ARBA00022963"/>
    </source>
</evidence>
<dbReference type="Gene3D" id="3.40.50.1820">
    <property type="entry name" value="alpha/beta hydrolase"/>
    <property type="match status" value="1"/>
</dbReference>
<accession>A0AAW0QGE0</accession>
<keyword evidence="4" id="KW-0443">Lipid metabolism</keyword>
<dbReference type="PANTHER" id="PTHR10272:SF14">
    <property type="entry name" value="PAF ACETYLHYDROLASE FAMILY PROTEIN"/>
    <property type="match status" value="1"/>
</dbReference>
<dbReference type="EC" id="3.1.1.47" evidence="1"/>
<evidence type="ECO:0000256" key="4">
    <source>
        <dbReference type="ARBA" id="ARBA00023098"/>
    </source>
</evidence>
<keyword evidence="2" id="KW-0378">Hydrolase</keyword>
<dbReference type="SUPFAM" id="SSF53474">
    <property type="entry name" value="alpha/beta-Hydrolases"/>
    <property type="match status" value="1"/>
</dbReference>
<protein>
    <recommendedName>
        <fullName evidence="1">1-alkyl-2-acetylglycerophosphocholine esterase</fullName>
        <ecNumber evidence="1">3.1.1.47</ecNumber>
    </recommendedName>
</protein>
<dbReference type="EMBL" id="JAQQWP010000008">
    <property type="protein sequence ID" value="KAK8105087.1"/>
    <property type="molecule type" value="Genomic_DNA"/>
</dbReference>
<name>A0AAW0QGE0_9PEZI</name>
<organism evidence="5 6">
    <name type="scientific">Apiospora kogelbergensis</name>
    <dbReference type="NCBI Taxonomy" id="1337665"/>
    <lineage>
        <taxon>Eukaryota</taxon>
        <taxon>Fungi</taxon>
        <taxon>Dikarya</taxon>
        <taxon>Ascomycota</taxon>
        <taxon>Pezizomycotina</taxon>
        <taxon>Sordariomycetes</taxon>
        <taxon>Xylariomycetidae</taxon>
        <taxon>Amphisphaeriales</taxon>
        <taxon>Apiosporaceae</taxon>
        <taxon>Apiospora</taxon>
    </lineage>
</organism>
<sequence>MTECYTTLLSDLASYGYTVLAMDHPYEQPFVRYPNGTGILGMPISYAWDEPTALAVQSARVNDSIALLGYLPKLEANMAARSKSPSPFKLNQTHIGIFGHSLGGSAAAAALLEQAKQQRRGAGDERAPSFRAGMNMDGTFFGPAGADDDAEPADVRQPFLMLGFDGHGTRDSASGNVSDSTWPAFASRQKTAYWRWLNVRGARHHDFSDITYWKTLVPELQDRGLGPIGGARLVVVWRAFVRAFFDVVLLGQSGSRALLDAGVNAAWPEKIWVGGGDGVNA</sequence>
<dbReference type="InterPro" id="IPR029058">
    <property type="entry name" value="AB_hydrolase_fold"/>
</dbReference>
<dbReference type="Proteomes" id="UP001392437">
    <property type="component" value="Unassembled WGS sequence"/>
</dbReference>
<keyword evidence="3" id="KW-0442">Lipid degradation</keyword>
<reference evidence="5 6" key="1">
    <citation type="submission" date="2023-01" db="EMBL/GenBank/DDBJ databases">
        <title>Analysis of 21 Apiospora genomes using comparative genomics revels a genus with tremendous synthesis potential of carbohydrate active enzymes and secondary metabolites.</title>
        <authorList>
            <person name="Sorensen T."/>
        </authorList>
    </citation>
    <scope>NUCLEOTIDE SEQUENCE [LARGE SCALE GENOMIC DNA]</scope>
    <source>
        <strain evidence="5 6">CBS 117206</strain>
    </source>
</reference>
<evidence type="ECO:0000256" key="1">
    <source>
        <dbReference type="ARBA" id="ARBA00013201"/>
    </source>
</evidence>
<dbReference type="GO" id="GO:0003847">
    <property type="term" value="F:1-alkyl-2-acetylglycerophosphocholine esterase activity"/>
    <property type="evidence" value="ECO:0007669"/>
    <property type="project" value="UniProtKB-EC"/>
</dbReference>
<keyword evidence="6" id="KW-1185">Reference proteome</keyword>
<gene>
    <name evidence="5" type="ORF">PG999_008446</name>
</gene>
<proteinExistence type="predicted"/>